<dbReference type="Proteomes" id="UP000001879">
    <property type="component" value="Chromosome"/>
</dbReference>
<dbReference type="SMART" id="SM00154">
    <property type="entry name" value="ZnF_AN1"/>
    <property type="match status" value="1"/>
</dbReference>
<keyword evidence="4" id="KW-0812">Transmembrane</keyword>
<evidence type="ECO:0000256" key="3">
    <source>
        <dbReference type="ARBA" id="ARBA00022833"/>
    </source>
</evidence>
<organism evidence="6 7">
    <name type="scientific">Natrialba magadii (strain ATCC 43099 / DSM 3394 / CCM 3739 / CIP 104546 / IAM 13178 / JCM 8861 / NBRC 102185 / NCIMB 2190 / MS3)</name>
    <name type="common">Natronobacterium magadii</name>
    <dbReference type="NCBI Taxonomy" id="547559"/>
    <lineage>
        <taxon>Archaea</taxon>
        <taxon>Methanobacteriati</taxon>
        <taxon>Methanobacteriota</taxon>
        <taxon>Stenosarchaea group</taxon>
        <taxon>Halobacteria</taxon>
        <taxon>Halobacteriales</taxon>
        <taxon>Natrialbaceae</taxon>
        <taxon>Natrialba</taxon>
    </lineage>
</organism>
<evidence type="ECO:0000313" key="6">
    <source>
        <dbReference type="EMBL" id="ADD06501.1"/>
    </source>
</evidence>
<evidence type="ECO:0000313" key="7">
    <source>
        <dbReference type="Proteomes" id="UP000001879"/>
    </source>
</evidence>
<keyword evidence="7" id="KW-1185">Reference proteome</keyword>
<evidence type="ECO:0000256" key="4">
    <source>
        <dbReference type="SAM" id="Phobius"/>
    </source>
</evidence>
<dbReference type="SUPFAM" id="SSF118310">
    <property type="entry name" value="AN1-like Zinc finger"/>
    <property type="match status" value="1"/>
</dbReference>
<reference evidence="6 7" key="2">
    <citation type="journal article" date="2012" name="BMC Genomics">
        <title>A comparative genomics perspective on the genetic content of the alkaliphilic haloarchaeon Natrialba magadii ATCC 43099T.</title>
        <authorList>
            <person name="Siddaramappa S."/>
            <person name="Challacombe J.F."/>
            <person name="Decastro R.E."/>
            <person name="Pfeiffer F."/>
            <person name="Sastre D.E."/>
            <person name="Gimenez M.I."/>
            <person name="Paggi R.A."/>
            <person name="Detter J.C."/>
            <person name="Davenport K.W."/>
            <person name="Goodwin L.A."/>
            <person name="Kyrpides N."/>
            <person name="Tapia R."/>
            <person name="Pitluck S."/>
            <person name="Lucas S."/>
            <person name="Woyke T."/>
            <person name="Maupin-Furlow J.A."/>
        </authorList>
    </citation>
    <scope>NUCLEOTIDE SEQUENCE [LARGE SCALE GENOMIC DNA]</scope>
    <source>
        <strain evidence="7">ATCC 43099 / DSM 3394 / CCM 3739 / CIP 104546 / IAM 13178 / JCM 8861 / NBRC 102185 / NCIMB 2190 / MS3</strain>
    </source>
</reference>
<dbReference type="eggNOG" id="arCOG01769">
    <property type="taxonomic scope" value="Archaea"/>
</dbReference>
<dbReference type="RefSeq" id="WP_012996755.1">
    <property type="nucleotide sequence ID" value="NC_013922.1"/>
</dbReference>
<evidence type="ECO:0000259" key="5">
    <source>
        <dbReference type="SMART" id="SM00154"/>
    </source>
</evidence>
<reference evidence="7" key="1">
    <citation type="submission" date="2010-02" db="EMBL/GenBank/DDBJ databases">
        <title>Complete sequence of chromosome of Natrialba magadii ATCC 43099.</title>
        <authorList>
            <consortium name="US DOE Joint Genome Institute"/>
            <person name="Lucas S."/>
            <person name="Copeland A."/>
            <person name="Lapidus A."/>
            <person name="Cheng J.-F."/>
            <person name="Bruce D."/>
            <person name="Goodwin L."/>
            <person name="Pitluck S."/>
            <person name="Davenport K."/>
            <person name="Saunders E."/>
            <person name="Detter J.C."/>
            <person name="Han C."/>
            <person name="Tapia R."/>
            <person name="Land M."/>
            <person name="Hauser L."/>
            <person name="Kyrpides N."/>
            <person name="Mikhailova N."/>
            <person name="De Castro R.E."/>
            <person name="Maupin-Furlow J.A."/>
            <person name="Woyke T."/>
        </authorList>
    </citation>
    <scope>NUCLEOTIDE SEQUENCE [LARGE SCALE GENOMIC DNA]</scope>
    <source>
        <strain evidence="7">ATCC 43099 / DSM 3394 / CCM 3739 / CIP 104546 / IAM 13178 / JCM 8861 / NBRC 102185 / NCIMB 2190 / MS3</strain>
    </source>
</reference>
<accession>D3T0M2</accession>
<dbReference type="HOGENOM" id="CLU_2433950_0_0_2"/>
<feature type="domain" description="AN1-type" evidence="5">
    <location>
        <begin position="4"/>
        <end position="41"/>
    </location>
</feature>
<protein>
    <submittedName>
        <fullName evidence="6">AN1-type Zinc finger protein</fullName>
    </submittedName>
</protein>
<dbReference type="OrthoDB" id="26567at2157"/>
<keyword evidence="2" id="KW-0863">Zinc-finger</keyword>
<feature type="transmembrane region" description="Helical" evidence="4">
    <location>
        <begin position="70"/>
        <end position="89"/>
    </location>
</feature>
<evidence type="ECO:0000256" key="1">
    <source>
        <dbReference type="ARBA" id="ARBA00022723"/>
    </source>
</evidence>
<dbReference type="STRING" id="547559.Nmag_2949"/>
<evidence type="ECO:0000256" key="2">
    <source>
        <dbReference type="ARBA" id="ARBA00022771"/>
    </source>
</evidence>
<dbReference type="PaxDb" id="547559-Nmag_2949"/>
<proteinExistence type="predicted"/>
<name>D3T0M2_NATMM</name>
<keyword evidence="4" id="KW-1133">Transmembrane helix</keyword>
<dbReference type="GO" id="GO:0008270">
    <property type="term" value="F:zinc ion binding"/>
    <property type="evidence" value="ECO:0007669"/>
    <property type="project" value="UniProtKB-KW"/>
</dbReference>
<dbReference type="Gene3D" id="4.10.1110.10">
    <property type="entry name" value="AN1-like Zinc finger"/>
    <property type="match status" value="1"/>
</dbReference>
<dbReference type="Pfam" id="PF01428">
    <property type="entry name" value="zf-AN1"/>
    <property type="match status" value="1"/>
</dbReference>
<dbReference type="GeneID" id="8825809"/>
<dbReference type="InterPro" id="IPR035896">
    <property type="entry name" value="AN1-like_Znf"/>
</dbReference>
<dbReference type="EMBL" id="CP001932">
    <property type="protein sequence ID" value="ADD06501.1"/>
    <property type="molecule type" value="Genomic_DNA"/>
</dbReference>
<keyword evidence="3" id="KW-0862">Zinc</keyword>
<keyword evidence="1" id="KW-0479">Metal-binding</keyword>
<dbReference type="AlphaFoldDB" id="D3T0M2"/>
<dbReference type="KEGG" id="nmg:Nmag_2949"/>
<gene>
    <name evidence="6" type="ordered locus">Nmag_2949</name>
</gene>
<sequence>MANCHVCHEQLSLPNACNYCGEYYCSAHRLPENHQCPHLDQVQTLGPEFRRGAAVIDGDTDDSDSNLSRVVIGAGVVFIAIMLVAMVLLL</sequence>
<keyword evidence="4" id="KW-0472">Membrane</keyword>
<dbReference type="InterPro" id="IPR000058">
    <property type="entry name" value="Znf_AN1"/>
</dbReference>